<dbReference type="Proteomes" id="UP000758155">
    <property type="component" value="Unassembled WGS sequence"/>
</dbReference>
<reference evidence="1" key="1">
    <citation type="submission" date="2019-04" db="EMBL/GenBank/DDBJ databases">
        <title>Sequencing of skin fungus with MAO and IRED activity.</title>
        <authorList>
            <person name="Marsaioli A.J."/>
            <person name="Bonatto J.M.C."/>
            <person name="Reis Junior O."/>
        </authorList>
    </citation>
    <scope>NUCLEOTIDE SEQUENCE</scope>
    <source>
        <strain evidence="1">28M1</strain>
    </source>
</reference>
<name>A0A9P4WVX5_9PLEO</name>
<proteinExistence type="predicted"/>
<accession>A0A9P4WVX5</accession>
<evidence type="ECO:0000313" key="2">
    <source>
        <dbReference type="Proteomes" id="UP000758155"/>
    </source>
</evidence>
<sequence>MSTGWTKKNPKSIEDYDDSRRTITMVTKFMNYGKLHFPVTEDNIENFKQALREVPSRTEWWPDYPPKLTKTHIDLPKSCAKWSAPPGSETDDLDDVAQFTTAAGDENEDVELWTPVLPDEEADHGQLKSSESMPVDKLDLLDTPEQISAWKEEGATYIEALKAKFGPASEEWLQKLVDTVLANTKAKPNSNPEVKPDPDPEVNEMAEQLRGRFLDIQKTIEKHSLGYVLDDIKIEEINKTLKAAQARGDVATFERTAAELREEYSRVMGDIERFGYVCALRDEALLAEHLVSLGSSMLRGDESAFKADVEQLKAAVRALPKRDCGLCGLLQPSEGFVRDGNNRNQCGICYARSEVNAHH</sequence>
<evidence type="ECO:0000313" key="1">
    <source>
        <dbReference type="EMBL" id="KAF3043133.1"/>
    </source>
</evidence>
<gene>
    <name evidence="1" type="ORF">E8E12_003188</name>
</gene>
<dbReference type="OrthoDB" id="10548154at2759"/>
<dbReference type="EMBL" id="SWKV01000013">
    <property type="protein sequence ID" value="KAF3043133.1"/>
    <property type="molecule type" value="Genomic_DNA"/>
</dbReference>
<organism evidence="1 2">
    <name type="scientific">Didymella heteroderae</name>
    <dbReference type="NCBI Taxonomy" id="1769908"/>
    <lineage>
        <taxon>Eukaryota</taxon>
        <taxon>Fungi</taxon>
        <taxon>Dikarya</taxon>
        <taxon>Ascomycota</taxon>
        <taxon>Pezizomycotina</taxon>
        <taxon>Dothideomycetes</taxon>
        <taxon>Pleosporomycetidae</taxon>
        <taxon>Pleosporales</taxon>
        <taxon>Pleosporineae</taxon>
        <taxon>Didymellaceae</taxon>
        <taxon>Didymella</taxon>
    </lineage>
</organism>
<dbReference type="AlphaFoldDB" id="A0A9P4WVX5"/>
<comment type="caution">
    <text evidence="1">The sequence shown here is derived from an EMBL/GenBank/DDBJ whole genome shotgun (WGS) entry which is preliminary data.</text>
</comment>
<protein>
    <submittedName>
        <fullName evidence="1">Uncharacterized protein</fullName>
    </submittedName>
</protein>
<keyword evidence="2" id="KW-1185">Reference proteome</keyword>